<protein>
    <submittedName>
        <fullName evidence="1">Uncharacterized protein</fullName>
    </submittedName>
</protein>
<organism evidence="1">
    <name type="scientific">Sinomonas puerhi</name>
    <dbReference type="NCBI Taxonomy" id="3238584"/>
    <lineage>
        <taxon>Bacteria</taxon>
        <taxon>Bacillati</taxon>
        <taxon>Actinomycetota</taxon>
        <taxon>Actinomycetes</taxon>
        <taxon>Micrococcales</taxon>
        <taxon>Micrococcaceae</taxon>
        <taxon>Sinomonas</taxon>
    </lineage>
</organism>
<dbReference type="AlphaFoldDB" id="A0AB39L0K7"/>
<reference evidence="1" key="1">
    <citation type="submission" date="2024-07" db="EMBL/GenBank/DDBJ databases">
        <authorList>
            <person name="fu j."/>
        </authorList>
    </citation>
    <scope>NUCLEOTIDE SEQUENCE</scope>
    <source>
        <strain evidence="1">P10A9</strain>
    </source>
</reference>
<name>A0AB39L0K7_9MICC</name>
<proteinExistence type="predicted"/>
<gene>
    <name evidence="1" type="ORF">AB5L97_14370</name>
</gene>
<accession>A0AB39L0K7</accession>
<dbReference type="KEGG" id="spue:AB5L97_14370"/>
<evidence type="ECO:0000313" key="1">
    <source>
        <dbReference type="EMBL" id="XDP44449.1"/>
    </source>
</evidence>
<dbReference type="EMBL" id="CP163302">
    <property type="protein sequence ID" value="XDP44449.1"/>
    <property type="molecule type" value="Genomic_DNA"/>
</dbReference>
<dbReference type="RefSeq" id="WP_369045147.1">
    <property type="nucleotide sequence ID" value="NZ_CP163302.1"/>
</dbReference>
<sequence length="205" mass="21752">MAARKSPLPADPGTPGAIIEAAEEDVRTAEEHAAALEAAARAGDDTVTADDVEAAHKNARWARIRRDAAEVKAKALADELARQAYADLLAQYLETACGDPSGEIAAILDQVRPALQQAIALVAEKNRAVYQIGKYLSNEANYRDPADGVMGYANPYEPATAYLEYQGRRAGFVPSTAILSSLLRPIKSELLAAAGGMADDFLKAL</sequence>